<protein>
    <submittedName>
        <fullName evidence="1">Uncharacterized protein</fullName>
    </submittedName>
</protein>
<keyword evidence="2" id="KW-1185">Reference proteome</keyword>
<gene>
    <name evidence="1" type="ORF">QBC34DRAFT_472833</name>
</gene>
<sequence>MDSKPKALQQARLSALLSGTWPPSRQDAHCRDSGGDVGSGVLDSVERLIQYMDLRRSDHIQEYGAEHLARYREIRDRLYQASATHMNDVFQLAGKGFPRAPGSGPALPDQLDHDEATAELAASFDTCVAQAQKEWVVRQEYHQTDLMAILGDKMAAWCTSYTPHGGVNRRWAIYSAASETTFTNALASLHARPGVYHMKDALCHGMTGHQVVETILFPLAAMFADAPTSSTYTGSEVWPLSVLSTLTLWSDYAGAEDAKSSAGVGAFDTTAAAALVLSSTDGFAANELKACIVTLYGAKLGVFRAGPNQSLTSLWRSRGYDGAIPATAGCHALTHGVPLPEDARVLDLSAACMATHDAIDLEGDVTNRTEINLVLISAFRGVPIRTIVNTIYATFALNWTARDLFGQLVLSIIQEQASSSRWGGPVYASEARIVEDRGNMWTDGLEGTDVESVIEMDILPTTSTELLSVQQEESKVGSWHEMVLAASTKELLEFAVNNFSGDDDSGRTFSMADITQLSKGTLTLLACTSCSVCSSKGELNRGVWHQDSRLMRMVSSIRGVIDAPLQCLRAWIASDDRPDAIYRITAEAFMTGTLESRYTIALLEALIIEDALYHGQDRIGYCVGWLPERLVGDEDTHIGGRKWCVVL</sequence>
<proteinExistence type="predicted"/>
<dbReference type="Proteomes" id="UP001321760">
    <property type="component" value="Unassembled WGS sequence"/>
</dbReference>
<evidence type="ECO:0000313" key="1">
    <source>
        <dbReference type="EMBL" id="KAK4445241.1"/>
    </source>
</evidence>
<evidence type="ECO:0000313" key="2">
    <source>
        <dbReference type="Proteomes" id="UP001321760"/>
    </source>
</evidence>
<accession>A0AAV9G9X3</accession>
<reference evidence="1" key="1">
    <citation type="journal article" date="2023" name="Mol. Phylogenet. Evol.">
        <title>Genome-scale phylogeny and comparative genomics of the fungal order Sordariales.</title>
        <authorList>
            <person name="Hensen N."/>
            <person name="Bonometti L."/>
            <person name="Westerberg I."/>
            <person name="Brannstrom I.O."/>
            <person name="Guillou S."/>
            <person name="Cros-Aarteil S."/>
            <person name="Calhoun S."/>
            <person name="Haridas S."/>
            <person name="Kuo A."/>
            <person name="Mondo S."/>
            <person name="Pangilinan J."/>
            <person name="Riley R."/>
            <person name="LaButti K."/>
            <person name="Andreopoulos B."/>
            <person name="Lipzen A."/>
            <person name="Chen C."/>
            <person name="Yan M."/>
            <person name="Daum C."/>
            <person name="Ng V."/>
            <person name="Clum A."/>
            <person name="Steindorff A."/>
            <person name="Ohm R.A."/>
            <person name="Martin F."/>
            <person name="Silar P."/>
            <person name="Natvig D.O."/>
            <person name="Lalanne C."/>
            <person name="Gautier V."/>
            <person name="Ament-Velasquez S.L."/>
            <person name="Kruys A."/>
            <person name="Hutchinson M.I."/>
            <person name="Powell A.J."/>
            <person name="Barry K."/>
            <person name="Miller A.N."/>
            <person name="Grigoriev I.V."/>
            <person name="Debuchy R."/>
            <person name="Gladieux P."/>
            <person name="Hiltunen Thoren M."/>
            <person name="Johannesson H."/>
        </authorList>
    </citation>
    <scope>NUCLEOTIDE SEQUENCE</scope>
    <source>
        <strain evidence="1">PSN243</strain>
    </source>
</reference>
<reference evidence="1" key="2">
    <citation type="submission" date="2023-05" db="EMBL/GenBank/DDBJ databases">
        <authorList>
            <consortium name="Lawrence Berkeley National Laboratory"/>
            <person name="Steindorff A."/>
            <person name="Hensen N."/>
            <person name="Bonometti L."/>
            <person name="Westerberg I."/>
            <person name="Brannstrom I.O."/>
            <person name="Guillou S."/>
            <person name="Cros-Aarteil S."/>
            <person name="Calhoun S."/>
            <person name="Haridas S."/>
            <person name="Kuo A."/>
            <person name="Mondo S."/>
            <person name="Pangilinan J."/>
            <person name="Riley R."/>
            <person name="Labutti K."/>
            <person name="Andreopoulos B."/>
            <person name="Lipzen A."/>
            <person name="Chen C."/>
            <person name="Yanf M."/>
            <person name="Daum C."/>
            <person name="Ng V."/>
            <person name="Clum A."/>
            <person name="Ohm R."/>
            <person name="Martin F."/>
            <person name="Silar P."/>
            <person name="Natvig D."/>
            <person name="Lalanne C."/>
            <person name="Gautier V."/>
            <person name="Ament-Velasquez S.L."/>
            <person name="Kruys A."/>
            <person name="Hutchinson M.I."/>
            <person name="Powell A.J."/>
            <person name="Barry K."/>
            <person name="Miller A.N."/>
            <person name="Grigoriev I.V."/>
            <person name="Debuchy R."/>
            <person name="Gladieux P."/>
            <person name="Thoren M.H."/>
            <person name="Johannesson H."/>
        </authorList>
    </citation>
    <scope>NUCLEOTIDE SEQUENCE</scope>
    <source>
        <strain evidence="1">PSN243</strain>
    </source>
</reference>
<organism evidence="1 2">
    <name type="scientific">Podospora aff. communis PSN243</name>
    <dbReference type="NCBI Taxonomy" id="3040156"/>
    <lineage>
        <taxon>Eukaryota</taxon>
        <taxon>Fungi</taxon>
        <taxon>Dikarya</taxon>
        <taxon>Ascomycota</taxon>
        <taxon>Pezizomycotina</taxon>
        <taxon>Sordariomycetes</taxon>
        <taxon>Sordariomycetidae</taxon>
        <taxon>Sordariales</taxon>
        <taxon>Podosporaceae</taxon>
        <taxon>Podospora</taxon>
    </lineage>
</organism>
<dbReference type="EMBL" id="MU865967">
    <property type="protein sequence ID" value="KAK4445241.1"/>
    <property type="molecule type" value="Genomic_DNA"/>
</dbReference>
<name>A0AAV9G9X3_9PEZI</name>
<comment type="caution">
    <text evidence="1">The sequence shown here is derived from an EMBL/GenBank/DDBJ whole genome shotgun (WGS) entry which is preliminary data.</text>
</comment>
<dbReference type="AlphaFoldDB" id="A0AAV9G9X3"/>